<dbReference type="OrthoDB" id="3200163at2759"/>
<dbReference type="InterPro" id="IPR029058">
    <property type="entry name" value="AB_hydrolase_fold"/>
</dbReference>
<dbReference type="PANTHER" id="PTHR45570:SF2">
    <property type="entry name" value="ACETYLCHOLINESTERASE 1-LIKE"/>
    <property type="match status" value="1"/>
</dbReference>
<evidence type="ECO:0000259" key="4">
    <source>
        <dbReference type="Pfam" id="PF00135"/>
    </source>
</evidence>
<keyword evidence="2 3" id="KW-0378">Hydrolase</keyword>
<dbReference type="InterPro" id="IPR019826">
    <property type="entry name" value="Carboxylesterase_B_AS"/>
</dbReference>
<evidence type="ECO:0000313" key="6">
    <source>
        <dbReference type="Proteomes" id="UP000596742"/>
    </source>
</evidence>
<dbReference type="AlphaFoldDB" id="A0A8B6FV62"/>
<dbReference type="Pfam" id="PF00135">
    <property type="entry name" value="COesterase"/>
    <property type="match status" value="1"/>
</dbReference>
<sequence>MRNIVYPILSLLLSFYLVQSLPVVNTKYGPIAGLQENGVNAFLGVPYAQPPIGNLRWNNPVEKSKWVNTYNATKFQPGCPQKGCKDTNPSFVCPDKTSEDCLYLNIWTPLSANASTALPVMVYLHGGNFVHMSVSSMLFNGQYFVKLGQVILVTLDYRLGALGFLLTKDTPNQKGATGNYGILDQQFALKWVAENIKNFGGDPNKVTLFGQSAGAQSTIIHLMNAESSLYFQKAIIESAPISIPFKDQTEELFLGEMITLELKCQPNDMECLRSKTADEVAIAQKTVRVYPSSLKLLEFFEPLGPFVDGKVVPFQPLEAARRGHIQKKPFIIGSLTEETRIFIFEAWNRTIGPTLYTEALLATFGRNIVDILGMYPPNNPEDEREDLQIASTDFIFTCPTRNLTRSMKTETSIDAWVYIFDHFFSFDGWGKFTECNYHVCHGSDIPYVFQSFRYSSNFTTTPEENIMSDNMINYFANFAKNGDPSVGNSIPVNWPKYDKNTNWQSLRFKTPANELDSVFRDKYCSFWDAIGYIA</sequence>
<dbReference type="PANTHER" id="PTHR45570">
    <property type="entry name" value="CARBOXYLIC ESTER HYDROLASE"/>
    <property type="match status" value="1"/>
</dbReference>
<name>A0A8B6FV62_MYTGA</name>
<feature type="chain" id="PRO_5033096784" description="Carboxylic ester hydrolase" evidence="3">
    <location>
        <begin position="21"/>
        <end position="534"/>
    </location>
</feature>
<gene>
    <name evidence="5" type="ORF">MGAL_10B061104</name>
</gene>
<evidence type="ECO:0000313" key="5">
    <source>
        <dbReference type="EMBL" id="VDI55813.1"/>
    </source>
</evidence>
<proteinExistence type="inferred from homology"/>
<dbReference type="EMBL" id="UYJE01007547">
    <property type="protein sequence ID" value="VDI55813.1"/>
    <property type="molecule type" value="Genomic_DNA"/>
</dbReference>
<dbReference type="InterPro" id="IPR019819">
    <property type="entry name" value="Carboxylesterase_B_CS"/>
</dbReference>
<feature type="signal peptide" evidence="3">
    <location>
        <begin position="1"/>
        <end position="20"/>
    </location>
</feature>
<dbReference type="GO" id="GO:0016787">
    <property type="term" value="F:hydrolase activity"/>
    <property type="evidence" value="ECO:0007669"/>
    <property type="project" value="UniProtKB-KW"/>
</dbReference>
<dbReference type="EC" id="3.1.1.-" evidence="3"/>
<reference evidence="5" key="1">
    <citation type="submission" date="2018-11" db="EMBL/GenBank/DDBJ databases">
        <authorList>
            <person name="Alioto T."/>
            <person name="Alioto T."/>
        </authorList>
    </citation>
    <scope>NUCLEOTIDE SEQUENCE</scope>
</reference>
<dbReference type="Gene3D" id="3.40.50.1820">
    <property type="entry name" value="alpha/beta hydrolase"/>
    <property type="match status" value="1"/>
</dbReference>
<evidence type="ECO:0000256" key="2">
    <source>
        <dbReference type="ARBA" id="ARBA00022801"/>
    </source>
</evidence>
<protein>
    <recommendedName>
        <fullName evidence="3">Carboxylic ester hydrolase</fullName>
        <ecNumber evidence="3">3.1.1.-</ecNumber>
    </recommendedName>
</protein>
<feature type="domain" description="Carboxylesterase type B" evidence="4">
    <location>
        <begin position="22"/>
        <end position="527"/>
    </location>
</feature>
<comment type="caution">
    <text evidence="5">The sequence shown here is derived from an EMBL/GenBank/DDBJ whole genome shotgun (WGS) entry which is preliminary data.</text>
</comment>
<dbReference type="PROSITE" id="PS00122">
    <property type="entry name" value="CARBOXYLESTERASE_B_1"/>
    <property type="match status" value="1"/>
</dbReference>
<organism evidence="5 6">
    <name type="scientific">Mytilus galloprovincialis</name>
    <name type="common">Mediterranean mussel</name>
    <dbReference type="NCBI Taxonomy" id="29158"/>
    <lineage>
        <taxon>Eukaryota</taxon>
        <taxon>Metazoa</taxon>
        <taxon>Spiralia</taxon>
        <taxon>Lophotrochozoa</taxon>
        <taxon>Mollusca</taxon>
        <taxon>Bivalvia</taxon>
        <taxon>Autobranchia</taxon>
        <taxon>Pteriomorphia</taxon>
        <taxon>Mytilida</taxon>
        <taxon>Mytiloidea</taxon>
        <taxon>Mytilidae</taxon>
        <taxon>Mytilinae</taxon>
        <taxon>Mytilus</taxon>
    </lineage>
</organism>
<comment type="similarity">
    <text evidence="1 3">Belongs to the type-B carboxylesterase/lipase family.</text>
</comment>
<keyword evidence="6" id="KW-1185">Reference proteome</keyword>
<keyword evidence="3" id="KW-0732">Signal</keyword>
<evidence type="ECO:0000256" key="1">
    <source>
        <dbReference type="ARBA" id="ARBA00005964"/>
    </source>
</evidence>
<evidence type="ECO:0000256" key="3">
    <source>
        <dbReference type="RuleBase" id="RU361235"/>
    </source>
</evidence>
<dbReference type="InterPro" id="IPR002018">
    <property type="entry name" value="CarbesteraseB"/>
</dbReference>
<dbReference type="SUPFAM" id="SSF53474">
    <property type="entry name" value="alpha/beta-Hydrolases"/>
    <property type="match status" value="1"/>
</dbReference>
<dbReference type="PROSITE" id="PS00941">
    <property type="entry name" value="CARBOXYLESTERASE_B_2"/>
    <property type="match status" value="1"/>
</dbReference>
<accession>A0A8B6FV62</accession>
<dbReference type="Proteomes" id="UP000596742">
    <property type="component" value="Unassembled WGS sequence"/>
</dbReference>